<evidence type="ECO:0008006" key="4">
    <source>
        <dbReference type="Google" id="ProtNLM"/>
    </source>
</evidence>
<dbReference type="EMBL" id="RAWG01000252">
    <property type="protein sequence ID" value="RKH37256.1"/>
    <property type="molecule type" value="Genomic_DNA"/>
</dbReference>
<evidence type="ECO:0000313" key="2">
    <source>
        <dbReference type="EMBL" id="RKH37256.1"/>
    </source>
</evidence>
<keyword evidence="1" id="KW-0732">Signal</keyword>
<feature type="chain" id="PRO_5017341631" description="Flagellar motor protein MotB" evidence="1">
    <location>
        <begin position="29"/>
        <end position="323"/>
    </location>
</feature>
<organism evidence="2 3">
    <name type="scientific">Corallococcus sicarius</name>
    <dbReference type="NCBI Taxonomy" id="2316726"/>
    <lineage>
        <taxon>Bacteria</taxon>
        <taxon>Pseudomonadati</taxon>
        <taxon>Myxococcota</taxon>
        <taxon>Myxococcia</taxon>
        <taxon>Myxococcales</taxon>
        <taxon>Cystobacterineae</taxon>
        <taxon>Myxococcaceae</taxon>
        <taxon>Corallococcus</taxon>
    </lineage>
</organism>
<dbReference type="Proteomes" id="UP000273405">
    <property type="component" value="Unassembled WGS sequence"/>
</dbReference>
<protein>
    <recommendedName>
        <fullName evidence="4">Flagellar motor protein MotB</fullName>
    </recommendedName>
</protein>
<proteinExistence type="predicted"/>
<dbReference type="AlphaFoldDB" id="A0A3A8MZ18"/>
<reference evidence="3" key="1">
    <citation type="submission" date="2018-09" db="EMBL/GenBank/DDBJ databases">
        <authorList>
            <person name="Livingstone P.G."/>
            <person name="Whitworth D.E."/>
        </authorList>
    </citation>
    <scope>NUCLEOTIDE SEQUENCE [LARGE SCALE GENOMIC DNA]</scope>
    <source>
        <strain evidence="3">CA040B</strain>
    </source>
</reference>
<keyword evidence="3" id="KW-1185">Reference proteome</keyword>
<comment type="caution">
    <text evidence="2">The sequence shown here is derived from an EMBL/GenBank/DDBJ whole genome shotgun (WGS) entry which is preliminary data.</text>
</comment>
<dbReference type="OrthoDB" id="5497727at2"/>
<feature type="signal peptide" evidence="1">
    <location>
        <begin position="1"/>
        <end position="28"/>
    </location>
</feature>
<evidence type="ECO:0000313" key="3">
    <source>
        <dbReference type="Proteomes" id="UP000273405"/>
    </source>
</evidence>
<sequence>MRRDPRHVVRVRRCLAVALVLFGIQALAQTQADRLYVGYSISGGSTLDSGRARLDERRQLELRVPLPPVVLGRTYLLPSLGYETKWLGMQLPLAGGEGVGRDEVGRRFHRIQLGLTLIRPVAPRWLFIAGVMGSTRTDFQTSFSFGMDTSWVGYVMASHQLGDEPGFAVTFGLVALWPVDSLPVIPIANVSYRRGPYILEVGLPRLTLLRKLGDTVELGVVGGFEQQALRARFDPVAPNLGAHYLRETLVRVAPTVNVHLGRDVWLSSAVGLTLVNNLALLDRQRDNLDIQGLGAGPVPYARVLLGWRPPPPRARARASRPAP</sequence>
<gene>
    <name evidence="2" type="ORF">D7X12_30240</name>
</gene>
<evidence type="ECO:0000256" key="1">
    <source>
        <dbReference type="SAM" id="SignalP"/>
    </source>
</evidence>
<name>A0A3A8MZ18_9BACT</name>
<accession>A0A3A8MZ18</accession>